<feature type="chain" id="PRO_5016129311" evidence="1">
    <location>
        <begin position="30"/>
        <end position="85"/>
    </location>
</feature>
<dbReference type="KEGG" id="meti:DK427_07820"/>
<dbReference type="RefSeq" id="WP_109950774.1">
    <property type="nucleotide sequence ID" value="NZ_CP029551.1"/>
</dbReference>
<accession>A0A2U8VPP3</accession>
<feature type="signal peptide" evidence="1">
    <location>
        <begin position="1"/>
        <end position="29"/>
    </location>
</feature>
<gene>
    <name evidence="2" type="ORF">DK427_07820</name>
</gene>
<sequence>MNARHTICPTLGTLALGVALLTAPRPVLAEGYGVPPRPCAPAPCRRPPPPPGLRYGPPPAIVSGYLPRNNNLPMYNEPPARPPSW</sequence>
<organism evidence="2 3">
    <name type="scientific">Methylobacterium radiodurans</name>
    <dbReference type="NCBI Taxonomy" id="2202828"/>
    <lineage>
        <taxon>Bacteria</taxon>
        <taxon>Pseudomonadati</taxon>
        <taxon>Pseudomonadota</taxon>
        <taxon>Alphaproteobacteria</taxon>
        <taxon>Hyphomicrobiales</taxon>
        <taxon>Methylobacteriaceae</taxon>
        <taxon>Methylobacterium</taxon>
    </lineage>
</organism>
<dbReference type="AlphaFoldDB" id="A0A2U8VPP3"/>
<evidence type="ECO:0000313" key="3">
    <source>
        <dbReference type="Proteomes" id="UP000246058"/>
    </source>
</evidence>
<dbReference type="EMBL" id="CP029551">
    <property type="protein sequence ID" value="AWN35659.1"/>
    <property type="molecule type" value="Genomic_DNA"/>
</dbReference>
<evidence type="ECO:0000256" key="1">
    <source>
        <dbReference type="SAM" id="SignalP"/>
    </source>
</evidence>
<name>A0A2U8VPP3_9HYPH</name>
<dbReference type="Proteomes" id="UP000246058">
    <property type="component" value="Chromosome"/>
</dbReference>
<keyword evidence="3" id="KW-1185">Reference proteome</keyword>
<reference evidence="2 3" key="1">
    <citation type="submission" date="2018-05" db="EMBL/GenBank/DDBJ databases">
        <title>Complete Genome Sequence of Methylobacterium sp. 17Sr1-43.</title>
        <authorList>
            <person name="Srinivasan S."/>
        </authorList>
    </citation>
    <scope>NUCLEOTIDE SEQUENCE [LARGE SCALE GENOMIC DNA]</scope>
    <source>
        <strain evidence="2 3">17Sr1-43</strain>
    </source>
</reference>
<evidence type="ECO:0000313" key="2">
    <source>
        <dbReference type="EMBL" id="AWN35659.1"/>
    </source>
</evidence>
<keyword evidence="1" id="KW-0732">Signal</keyword>
<protein>
    <submittedName>
        <fullName evidence="2">Uncharacterized protein</fullName>
    </submittedName>
</protein>
<proteinExistence type="predicted"/>